<feature type="compositionally biased region" description="Low complexity" evidence="1">
    <location>
        <begin position="42"/>
        <end position="52"/>
    </location>
</feature>
<dbReference type="RefSeq" id="WP_005007609.1">
    <property type="nucleotide sequence ID" value="NZ_HG422173.1"/>
</dbReference>
<organism evidence="2 3">
    <name type="scientific">Nitrospina gracilis (strain 3/211)</name>
    <dbReference type="NCBI Taxonomy" id="1266370"/>
    <lineage>
        <taxon>Bacteria</taxon>
        <taxon>Pseudomonadati</taxon>
        <taxon>Nitrospinota/Tectimicrobiota group</taxon>
        <taxon>Nitrospinota</taxon>
        <taxon>Nitrospinia</taxon>
        <taxon>Nitrospinales</taxon>
        <taxon>Nitrospinaceae</taxon>
        <taxon>Nitrospina</taxon>
    </lineage>
</organism>
<feature type="region of interest" description="Disordered" evidence="1">
    <location>
        <begin position="37"/>
        <end position="64"/>
    </location>
</feature>
<proteinExistence type="predicted"/>
<evidence type="ECO:0000313" key="3">
    <source>
        <dbReference type="Proteomes" id="UP000011704"/>
    </source>
</evidence>
<feature type="compositionally biased region" description="Basic residues" evidence="1">
    <location>
        <begin position="53"/>
        <end position="64"/>
    </location>
</feature>
<protein>
    <submittedName>
        <fullName evidence="2">Uncharacterized protein</fullName>
    </submittedName>
</protein>
<dbReference type="HOGENOM" id="CLU_2863224_0_0_0"/>
<name>M1YIF1_NITG3</name>
<reference evidence="2 3" key="1">
    <citation type="journal article" date="2013" name="Front. Microbiol.">
        <title>The genome of Nitrospina gracilis illuminates the metabolism and evolution of the major marine nitrite oxidizer.</title>
        <authorList>
            <person name="Luecker S."/>
            <person name="Nowka B."/>
            <person name="Rattei T."/>
            <person name="Spieck E."/>
            <person name="and Daims H."/>
        </authorList>
    </citation>
    <scope>NUCLEOTIDE SEQUENCE [LARGE SCALE GENOMIC DNA]</scope>
    <source>
        <strain evidence="2 3">3/211</strain>
    </source>
</reference>
<keyword evidence="3" id="KW-1185">Reference proteome</keyword>
<sequence>MHEVKVFDSSGNLKKVISVNSLRKRSAQLIEKPSMFRKNNKPAKAQKAPAKAVRTKTTKTRKKA</sequence>
<dbReference type="AlphaFoldDB" id="M1YIF1"/>
<dbReference type="EMBL" id="CAQJ01000030">
    <property type="protein sequence ID" value="CCQ90257.1"/>
    <property type="molecule type" value="Genomic_DNA"/>
</dbReference>
<accession>M1YIF1</accession>
<dbReference type="Proteomes" id="UP000011704">
    <property type="component" value="Unassembled WGS sequence"/>
</dbReference>
<gene>
    <name evidence="2" type="ORF">NITGR_270017</name>
</gene>
<evidence type="ECO:0000256" key="1">
    <source>
        <dbReference type="SAM" id="MobiDB-lite"/>
    </source>
</evidence>
<dbReference type="InParanoid" id="M1YIF1"/>
<evidence type="ECO:0000313" key="2">
    <source>
        <dbReference type="EMBL" id="CCQ90257.1"/>
    </source>
</evidence>
<comment type="caution">
    <text evidence="2">The sequence shown here is derived from an EMBL/GenBank/DDBJ whole genome shotgun (WGS) entry which is preliminary data.</text>
</comment>